<protein>
    <submittedName>
        <fullName evidence="2">Uncharacterized protein</fullName>
    </submittedName>
</protein>
<keyword evidence="1" id="KW-0732">Signal</keyword>
<name>A0A813D706_POLGL</name>
<accession>A0A813D706</accession>
<organism evidence="2 3">
    <name type="scientific">Polarella glacialis</name>
    <name type="common">Dinoflagellate</name>
    <dbReference type="NCBI Taxonomy" id="89957"/>
    <lineage>
        <taxon>Eukaryota</taxon>
        <taxon>Sar</taxon>
        <taxon>Alveolata</taxon>
        <taxon>Dinophyceae</taxon>
        <taxon>Suessiales</taxon>
        <taxon>Suessiaceae</taxon>
        <taxon>Polarella</taxon>
    </lineage>
</organism>
<dbReference type="AlphaFoldDB" id="A0A813D706"/>
<proteinExistence type="predicted"/>
<feature type="signal peptide" evidence="1">
    <location>
        <begin position="1"/>
        <end position="19"/>
    </location>
</feature>
<evidence type="ECO:0000256" key="1">
    <source>
        <dbReference type="SAM" id="SignalP"/>
    </source>
</evidence>
<reference evidence="2" key="1">
    <citation type="submission" date="2021-02" db="EMBL/GenBank/DDBJ databases">
        <authorList>
            <person name="Dougan E. K."/>
            <person name="Rhodes N."/>
            <person name="Thang M."/>
            <person name="Chan C."/>
        </authorList>
    </citation>
    <scope>NUCLEOTIDE SEQUENCE</scope>
</reference>
<gene>
    <name evidence="2" type="ORF">PGLA1383_LOCUS1253</name>
</gene>
<feature type="chain" id="PRO_5032919776" evidence="1">
    <location>
        <begin position="20"/>
        <end position="202"/>
    </location>
</feature>
<keyword evidence="3" id="KW-1185">Reference proteome</keyword>
<evidence type="ECO:0000313" key="3">
    <source>
        <dbReference type="Proteomes" id="UP000654075"/>
    </source>
</evidence>
<dbReference type="Proteomes" id="UP000654075">
    <property type="component" value="Unassembled WGS sequence"/>
</dbReference>
<dbReference type="EMBL" id="CAJNNV010000334">
    <property type="protein sequence ID" value="CAE8582253.1"/>
    <property type="molecule type" value="Genomic_DNA"/>
</dbReference>
<sequence length="202" mass="22504">MRFVRLLLLLRAAASELSCDWSWIPQLPLIRVVSARNGAPTAWQFDANSIGLRMLRVTRTWGVDKGCWDQTLTFEHEEAPLPATSTHRPLIAHPMALVQIGNLTSHLSLEAPSSELLRWQACGGEVFAQRDWDGGLRQSFCWPCPGGTGNAAIDVAESWNAFHGITRLTRRIMLQRTCQDLWTHVAVNAAAAGRVLYSESEK</sequence>
<comment type="caution">
    <text evidence="2">The sequence shown here is derived from an EMBL/GenBank/DDBJ whole genome shotgun (WGS) entry which is preliminary data.</text>
</comment>
<evidence type="ECO:0000313" key="2">
    <source>
        <dbReference type="EMBL" id="CAE8582253.1"/>
    </source>
</evidence>